<keyword evidence="2" id="KW-0067">ATP-binding</keyword>
<name>A0AAD8M6L9_9APIA</name>
<keyword evidence="2" id="KW-0347">Helicase</keyword>
<accession>A0AAD8M6L9</accession>
<sequence>MRLEEHAPPIILNGKSINFRDWILRLGDGTEPAYALDDDIEPTWIPIPKEMQVEYSGDPVKKAIVDEIYGTLQLNHGNIEYLRDRAILTPLNEYVAKINEEALDRLPGDATFYTSCDSLCKASVTSSADEVLYPTEYLNLLRFSGLPNHELKVKEGVAIMLLRNLNPKKGLCNGTCLIVTRCYKFLIEGLIITGNKMLEN</sequence>
<reference evidence="2" key="2">
    <citation type="submission" date="2023-05" db="EMBL/GenBank/DDBJ databases">
        <authorList>
            <person name="Schelkunov M.I."/>
        </authorList>
    </citation>
    <scope>NUCLEOTIDE SEQUENCE</scope>
    <source>
        <strain evidence="2">Hsosn_3</strain>
        <tissue evidence="2">Leaf</tissue>
    </source>
</reference>
<dbReference type="PANTHER" id="PTHR10492:SF93">
    <property type="entry name" value="ATP-DEPENDENT DNA HELICASE"/>
    <property type="match status" value="1"/>
</dbReference>
<evidence type="ECO:0000259" key="1">
    <source>
        <dbReference type="Pfam" id="PF21530"/>
    </source>
</evidence>
<dbReference type="EMBL" id="JAUIZM010000010">
    <property type="protein sequence ID" value="KAK1362581.1"/>
    <property type="molecule type" value="Genomic_DNA"/>
</dbReference>
<proteinExistence type="predicted"/>
<dbReference type="SUPFAM" id="SSF52540">
    <property type="entry name" value="P-loop containing nucleoside triphosphate hydrolases"/>
    <property type="match status" value="1"/>
</dbReference>
<evidence type="ECO:0000313" key="2">
    <source>
        <dbReference type="EMBL" id="KAK1362581.1"/>
    </source>
</evidence>
<keyword evidence="2" id="KW-0378">Hydrolase</keyword>
<evidence type="ECO:0000313" key="3">
    <source>
        <dbReference type="Proteomes" id="UP001237642"/>
    </source>
</evidence>
<dbReference type="AlphaFoldDB" id="A0AAD8M6L9"/>
<keyword evidence="3" id="KW-1185">Reference proteome</keyword>
<dbReference type="InterPro" id="IPR027417">
    <property type="entry name" value="P-loop_NTPase"/>
</dbReference>
<gene>
    <name evidence="2" type="ORF">POM88_047055</name>
</gene>
<reference evidence="2" key="1">
    <citation type="submission" date="2023-02" db="EMBL/GenBank/DDBJ databases">
        <title>Genome of toxic invasive species Heracleum sosnowskyi carries increased number of genes despite the absence of recent whole-genome duplications.</title>
        <authorList>
            <person name="Schelkunov M."/>
            <person name="Shtratnikova V."/>
            <person name="Makarenko M."/>
            <person name="Klepikova A."/>
            <person name="Omelchenko D."/>
            <person name="Novikova G."/>
            <person name="Obukhova E."/>
            <person name="Bogdanov V."/>
            <person name="Penin A."/>
            <person name="Logacheva M."/>
        </authorList>
    </citation>
    <scope>NUCLEOTIDE SEQUENCE</scope>
    <source>
        <strain evidence="2">Hsosn_3</strain>
        <tissue evidence="2">Leaf</tissue>
    </source>
</reference>
<dbReference type="InterPro" id="IPR049163">
    <property type="entry name" value="Pif1-like_2B_dom"/>
</dbReference>
<dbReference type="Pfam" id="PF21530">
    <property type="entry name" value="Pif1_2B_dom"/>
    <property type="match status" value="1"/>
</dbReference>
<comment type="caution">
    <text evidence="2">The sequence shown here is derived from an EMBL/GenBank/DDBJ whole genome shotgun (WGS) entry which is preliminary data.</text>
</comment>
<dbReference type="Proteomes" id="UP001237642">
    <property type="component" value="Unassembled WGS sequence"/>
</dbReference>
<dbReference type="GO" id="GO:0004386">
    <property type="term" value="F:helicase activity"/>
    <property type="evidence" value="ECO:0007669"/>
    <property type="project" value="UniProtKB-KW"/>
</dbReference>
<organism evidence="2 3">
    <name type="scientific">Heracleum sosnowskyi</name>
    <dbReference type="NCBI Taxonomy" id="360622"/>
    <lineage>
        <taxon>Eukaryota</taxon>
        <taxon>Viridiplantae</taxon>
        <taxon>Streptophyta</taxon>
        <taxon>Embryophyta</taxon>
        <taxon>Tracheophyta</taxon>
        <taxon>Spermatophyta</taxon>
        <taxon>Magnoliopsida</taxon>
        <taxon>eudicotyledons</taxon>
        <taxon>Gunneridae</taxon>
        <taxon>Pentapetalae</taxon>
        <taxon>asterids</taxon>
        <taxon>campanulids</taxon>
        <taxon>Apiales</taxon>
        <taxon>Apiaceae</taxon>
        <taxon>Apioideae</taxon>
        <taxon>apioid superclade</taxon>
        <taxon>Tordylieae</taxon>
        <taxon>Tordyliinae</taxon>
        <taxon>Heracleum</taxon>
    </lineage>
</organism>
<protein>
    <submittedName>
        <fullName evidence="2">ATP-dependent DNA helicase</fullName>
    </submittedName>
</protein>
<dbReference type="PANTHER" id="PTHR10492">
    <property type="match status" value="1"/>
</dbReference>
<keyword evidence="2" id="KW-0547">Nucleotide-binding</keyword>
<feature type="domain" description="DNA helicase Pif1-like 2B" evidence="1">
    <location>
        <begin position="136"/>
        <end position="181"/>
    </location>
</feature>